<name>A0ABQ8MCC6_LABRO</name>
<evidence type="ECO:0000256" key="1">
    <source>
        <dbReference type="SAM" id="MobiDB-lite"/>
    </source>
</evidence>
<keyword evidence="2" id="KW-0176">Collagen</keyword>
<dbReference type="GO" id="GO:0005581">
    <property type="term" value="C:collagen trimer"/>
    <property type="evidence" value="ECO:0007669"/>
    <property type="project" value="UniProtKB-KW"/>
</dbReference>
<sequence>MLTDSSPVPVREIECRVRGAVVNTLQLERLAMPRSSCTENTFYGAHFSSSSEIALASSKVYTPSPTLRSSSSISLVVPRIRLTTMGARSFSYAAPRLWNSLPLDIRNSNCLTDIGINIGGSGSHGRTANSWSHGGSGSSGGHGRTGSSGGHGRTGNSGSHGGSGSSGGHGRTGSSGNQWRNRELGEPWWIRELSRPQQNRELVEPWQIRELGEPWQIRELRRPWQNRKMDWELEPSLGWTWDQKPSLGLTWGQEPTPG</sequence>
<proteinExistence type="predicted"/>
<dbReference type="Proteomes" id="UP000830375">
    <property type="component" value="Unassembled WGS sequence"/>
</dbReference>
<feature type="region of interest" description="Disordered" evidence="1">
    <location>
        <begin position="124"/>
        <end position="180"/>
    </location>
</feature>
<organism evidence="2 3">
    <name type="scientific">Labeo rohita</name>
    <name type="common">Indian major carp</name>
    <name type="synonym">Cyprinus rohita</name>
    <dbReference type="NCBI Taxonomy" id="84645"/>
    <lineage>
        <taxon>Eukaryota</taxon>
        <taxon>Metazoa</taxon>
        <taxon>Chordata</taxon>
        <taxon>Craniata</taxon>
        <taxon>Vertebrata</taxon>
        <taxon>Euteleostomi</taxon>
        <taxon>Actinopterygii</taxon>
        <taxon>Neopterygii</taxon>
        <taxon>Teleostei</taxon>
        <taxon>Ostariophysi</taxon>
        <taxon>Cypriniformes</taxon>
        <taxon>Cyprinidae</taxon>
        <taxon>Labeoninae</taxon>
        <taxon>Labeonini</taxon>
        <taxon>Labeo</taxon>
    </lineage>
</organism>
<evidence type="ECO:0000313" key="3">
    <source>
        <dbReference type="Proteomes" id="UP000830375"/>
    </source>
</evidence>
<comment type="caution">
    <text evidence="2">The sequence shown here is derived from an EMBL/GenBank/DDBJ whole genome shotgun (WGS) entry which is preliminary data.</text>
</comment>
<evidence type="ECO:0000313" key="2">
    <source>
        <dbReference type="EMBL" id="KAI2660389.1"/>
    </source>
</evidence>
<accession>A0ABQ8MCC6</accession>
<protein>
    <submittedName>
        <fullName evidence="2">Collagen alpha-5(VI) chain</fullName>
    </submittedName>
</protein>
<feature type="compositionally biased region" description="Gly residues" evidence="1">
    <location>
        <begin position="134"/>
        <end position="173"/>
    </location>
</feature>
<keyword evidence="3" id="KW-1185">Reference proteome</keyword>
<reference evidence="2 3" key="1">
    <citation type="submission" date="2022-01" db="EMBL/GenBank/DDBJ databases">
        <title>A high-quality chromosome-level genome assembly of rohu carp, Labeo rohita.</title>
        <authorList>
            <person name="Arick M.A. II"/>
            <person name="Hsu C.-Y."/>
            <person name="Magbanua Z."/>
            <person name="Pechanova O."/>
            <person name="Grover C."/>
            <person name="Miller E."/>
            <person name="Thrash A."/>
            <person name="Ezzel L."/>
            <person name="Alam S."/>
            <person name="Benzie J."/>
            <person name="Hamilton M."/>
            <person name="Karsi A."/>
            <person name="Lawrence M.L."/>
            <person name="Peterson D.G."/>
        </authorList>
    </citation>
    <scope>NUCLEOTIDE SEQUENCE [LARGE SCALE GENOMIC DNA]</scope>
    <source>
        <strain evidence="3">BAU-BD-2019</strain>
        <tissue evidence="2">Blood</tissue>
    </source>
</reference>
<gene>
    <name evidence="2" type="ORF">H4Q32_007941</name>
</gene>
<dbReference type="EMBL" id="JACTAM010000009">
    <property type="protein sequence ID" value="KAI2660389.1"/>
    <property type="molecule type" value="Genomic_DNA"/>
</dbReference>